<dbReference type="PROSITE" id="PS00889">
    <property type="entry name" value="CNMP_BINDING_2"/>
    <property type="match status" value="1"/>
</dbReference>
<evidence type="ECO:0000256" key="13">
    <source>
        <dbReference type="ARBA" id="ARBA00022992"/>
    </source>
</evidence>
<keyword evidence="12" id="KW-0460">Magnesium</keyword>
<dbReference type="SUPFAM" id="SSF51206">
    <property type="entry name" value="cAMP-binding domain-like"/>
    <property type="match status" value="2"/>
</dbReference>
<dbReference type="GO" id="GO:0005524">
    <property type="term" value="F:ATP binding"/>
    <property type="evidence" value="ECO:0007669"/>
    <property type="project" value="UniProtKB-UniRule"/>
</dbReference>
<dbReference type="CDD" id="cd00038">
    <property type="entry name" value="CAP_ED"/>
    <property type="match status" value="2"/>
</dbReference>
<dbReference type="InterPro" id="IPR018488">
    <property type="entry name" value="cNMP-bd_CS"/>
</dbReference>
<evidence type="ECO:0000256" key="2">
    <source>
        <dbReference type="ARBA" id="ARBA00006352"/>
    </source>
</evidence>
<evidence type="ECO:0000256" key="7">
    <source>
        <dbReference type="ARBA" id="ARBA00022679"/>
    </source>
</evidence>
<dbReference type="InterPro" id="IPR000719">
    <property type="entry name" value="Prot_kinase_dom"/>
</dbReference>
<organism evidence="21 22">
    <name type="scientific">Coccomyxa viridis</name>
    <dbReference type="NCBI Taxonomy" id="1274662"/>
    <lineage>
        <taxon>Eukaryota</taxon>
        <taxon>Viridiplantae</taxon>
        <taxon>Chlorophyta</taxon>
        <taxon>core chlorophytes</taxon>
        <taxon>Trebouxiophyceae</taxon>
        <taxon>Trebouxiophyceae incertae sedis</taxon>
        <taxon>Coccomyxaceae</taxon>
        <taxon>Coccomyxa</taxon>
    </lineage>
</organism>
<dbReference type="PROSITE" id="PS50042">
    <property type="entry name" value="CNMP_BINDING_3"/>
    <property type="match status" value="3"/>
</dbReference>
<keyword evidence="11 17" id="KW-0067">ATP-binding</keyword>
<evidence type="ECO:0000256" key="11">
    <source>
        <dbReference type="ARBA" id="ARBA00022840"/>
    </source>
</evidence>
<evidence type="ECO:0000256" key="14">
    <source>
        <dbReference type="ARBA" id="ARBA00024113"/>
    </source>
</evidence>
<dbReference type="InterPro" id="IPR014710">
    <property type="entry name" value="RmlC-like_jellyroll"/>
</dbReference>
<evidence type="ECO:0000259" key="18">
    <source>
        <dbReference type="PROSITE" id="PS50011"/>
    </source>
</evidence>
<keyword evidence="22" id="KW-1185">Reference proteome</keyword>
<dbReference type="GO" id="GO:0004692">
    <property type="term" value="F:cGMP-dependent protein kinase activity"/>
    <property type="evidence" value="ECO:0007669"/>
    <property type="project" value="UniProtKB-EC"/>
</dbReference>
<dbReference type="PROSITE" id="PS00108">
    <property type="entry name" value="PROTEIN_KINASE_ST"/>
    <property type="match status" value="1"/>
</dbReference>
<evidence type="ECO:0000256" key="4">
    <source>
        <dbReference type="ARBA" id="ARBA00022490"/>
    </source>
</evidence>
<keyword evidence="5" id="KW-0723">Serine/threonine-protein kinase</keyword>
<keyword evidence="9 17" id="KW-0547">Nucleotide-binding</keyword>
<dbReference type="GO" id="GO:0046872">
    <property type="term" value="F:metal ion binding"/>
    <property type="evidence" value="ECO:0007669"/>
    <property type="project" value="UniProtKB-KW"/>
</dbReference>
<dbReference type="InterPro" id="IPR000961">
    <property type="entry name" value="AGC-kinase_C"/>
</dbReference>
<dbReference type="Gene3D" id="3.30.200.20">
    <property type="entry name" value="Phosphorylase Kinase, domain 1"/>
    <property type="match status" value="1"/>
</dbReference>
<dbReference type="Pfam" id="PF00027">
    <property type="entry name" value="cNMP_binding"/>
    <property type="match status" value="2"/>
</dbReference>
<keyword evidence="13" id="KW-0142">cGMP-binding</keyword>
<comment type="catalytic activity">
    <reaction evidence="16">
        <text>L-seryl-[protein] + ATP = O-phospho-L-seryl-[protein] + ADP + H(+)</text>
        <dbReference type="Rhea" id="RHEA:17989"/>
        <dbReference type="Rhea" id="RHEA-COMP:9863"/>
        <dbReference type="Rhea" id="RHEA-COMP:11604"/>
        <dbReference type="ChEBI" id="CHEBI:15378"/>
        <dbReference type="ChEBI" id="CHEBI:29999"/>
        <dbReference type="ChEBI" id="CHEBI:30616"/>
        <dbReference type="ChEBI" id="CHEBI:83421"/>
        <dbReference type="ChEBI" id="CHEBI:456216"/>
        <dbReference type="EC" id="2.7.11.12"/>
    </reaction>
</comment>
<proteinExistence type="inferred from homology"/>
<comment type="catalytic activity">
    <reaction evidence="15">
        <text>L-threonyl-[protein] + ATP = O-phospho-L-threonyl-[protein] + ADP + H(+)</text>
        <dbReference type="Rhea" id="RHEA:46608"/>
        <dbReference type="Rhea" id="RHEA-COMP:11060"/>
        <dbReference type="Rhea" id="RHEA-COMP:11605"/>
        <dbReference type="ChEBI" id="CHEBI:15378"/>
        <dbReference type="ChEBI" id="CHEBI:30013"/>
        <dbReference type="ChEBI" id="CHEBI:30616"/>
        <dbReference type="ChEBI" id="CHEBI:61977"/>
        <dbReference type="ChEBI" id="CHEBI:456216"/>
        <dbReference type="EC" id="2.7.11.12"/>
    </reaction>
</comment>
<dbReference type="PROSITE" id="PS51285">
    <property type="entry name" value="AGC_KINASE_CTER"/>
    <property type="match status" value="1"/>
</dbReference>
<dbReference type="PANTHER" id="PTHR24353:SF37">
    <property type="entry name" value="CAMP-DEPENDENT PROTEIN KINASE CATALYTIC SUBUNIT PRKX"/>
    <property type="match status" value="1"/>
</dbReference>
<evidence type="ECO:0000256" key="16">
    <source>
        <dbReference type="ARBA" id="ARBA00047462"/>
    </source>
</evidence>
<dbReference type="GO" id="GO:0030553">
    <property type="term" value="F:cGMP binding"/>
    <property type="evidence" value="ECO:0007669"/>
    <property type="project" value="UniProtKB-KW"/>
</dbReference>
<dbReference type="InterPro" id="IPR017441">
    <property type="entry name" value="Protein_kinase_ATP_BS"/>
</dbReference>
<dbReference type="PANTHER" id="PTHR24353">
    <property type="entry name" value="CYCLIC NUCLEOTIDE-DEPENDENT PROTEIN KINASE"/>
    <property type="match status" value="1"/>
</dbReference>
<keyword evidence="7" id="KW-0808">Transferase</keyword>
<evidence type="ECO:0000313" key="22">
    <source>
        <dbReference type="Proteomes" id="UP001314263"/>
    </source>
</evidence>
<keyword evidence="6" id="KW-0140">cGMP</keyword>
<dbReference type="FunFam" id="1.10.510.10:FF:000210">
    <property type="entry name" value="Non-specific serine/threonine protein kinase"/>
    <property type="match status" value="1"/>
</dbReference>
<dbReference type="SMART" id="SM00100">
    <property type="entry name" value="cNMP"/>
    <property type="match status" value="2"/>
</dbReference>
<evidence type="ECO:0000259" key="20">
    <source>
        <dbReference type="PROSITE" id="PS51285"/>
    </source>
</evidence>
<dbReference type="Gene3D" id="2.60.120.10">
    <property type="entry name" value="Jelly Rolls"/>
    <property type="match status" value="2"/>
</dbReference>
<evidence type="ECO:0000256" key="5">
    <source>
        <dbReference type="ARBA" id="ARBA00022527"/>
    </source>
</evidence>
<evidence type="ECO:0000256" key="12">
    <source>
        <dbReference type="ARBA" id="ARBA00022842"/>
    </source>
</evidence>
<dbReference type="InterPro" id="IPR000595">
    <property type="entry name" value="cNMP-bd_dom"/>
</dbReference>
<protein>
    <recommendedName>
        <fullName evidence="14">cGMP-dependent protein kinase</fullName>
        <ecNumber evidence="3">2.7.11.12</ecNumber>
    </recommendedName>
</protein>
<keyword evidence="10" id="KW-0418">Kinase</keyword>
<dbReference type="PROSITE" id="PS50011">
    <property type="entry name" value="PROTEIN_KINASE_DOM"/>
    <property type="match status" value="1"/>
</dbReference>
<evidence type="ECO:0000256" key="9">
    <source>
        <dbReference type="ARBA" id="ARBA00022741"/>
    </source>
</evidence>
<dbReference type="Pfam" id="PF00069">
    <property type="entry name" value="Pkinase"/>
    <property type="match status" value="1"/>
</dbReference>
<feature type="domain" description="AGC-kinase C-terminal" evidence="20">
    <location>
        <begin position="664"/>
        <end position="737"/>
    </location>
</feature>
<feature type="domain" description="Cyclic nucleotide-binding" evidence="19">
    <location>
        <begin position="323"/>
        <end position="348"/>
    </location>
</feature>
<dbReference type="Gene3D" id="1.10.510.10">
    <property type="entry name" value="Transferase(Phosphotransferase) domain 1"/>
    <property type="match status" value="1"/>
</dbReference>
<comment type="similarity">
    <text evidence="2">Belongs to the protein kinase superfamily. AGC Ser/Thr protein kinase family. cGMP subfamily.</text>
</comment>
<evidence type="ECO:0000256" key="1">
    <source>
        <dbReference type="ARBA" id="ARBA00001946"/>
    </source>
</evidence>
<dbReference type="EC" id="2.7.11.12" evidence="3"/>
<feature type="binding site" evidence="17">
    <location>
        <position position="439"/>
    </location>
    <ligand>
        <name>ATP</name>
        <dbReference type="ChEBI" id="CHEBI:30616"/>
    </ligand>
</feature>
<dbReference type="SUPFAM" id="SSF56112">
    <property type="entry name" value="Protein kinase-like (PK-like)"/>
    <property type="match status" value="1"/>
</dbReference>
<evidence type="ECO:0000256" key="6">
    <source>
        <dbReference type="ARBA" id="ARBA00022535"/>
    </source>
</evidence>
<dbReference type="GO" id="GO:0005952">
    <property type="term" value="C:cAMP-dependent protein kinase complex"/>
    <property type="evidence" value="ECO:0007669"/>
    <property type="project" value="TreeGrafter"/>
</dbReference>
<comment type="caution">
    <text evidence="21">The sequence shown here is derived from an EMBL/GenBank/DDBJ whole genome shotgun (WGS) entry which is preliminary data.</text>
</comment>
<feature type="domain" description="Cyclic nucleotide-binding" evidence="19">
    <location>
        <begin position="64"/>
        <end position="168"/>
    </location>
</feature>
<dbReference type="PROSITE" id="PS00888">
    <property type="entry name" value="CNMP_BINDING_1"/>
    <property type="match status" value="1"/>
</dbReference>
<dbReference type="SMART" id="SM00220">
    <property type="entry name" value="S_TKc"/>
    <property type="match status" value="1"/>
</dbReference>
<comment type="cofactor">
    <cofactor evidence="1">
        <name>Mg(2+)</name>
        <dbReference type="ChEBI" id="CHEBI:18420"/>
    </cofactor>
</comment>
<dbReference type="SMART" id="SM00133">
    <property type="entry name" value="S_TK_X"/>
    <property type="match status" value="1"/>
</dbReference>
<accession>A0AAV1I5P1</accession>
<dbReference type="EMBL" id="CAUYUE010000005">
    <property type="protein sequence ID" value="CAK0778188.1"/>
    <property type="molecule type" value="Genomic_DNA"/>
</dbReference>
<name>A0AAV1I5P1_9CHLO</name>
<reference evidence="21 22" key="1">
    <citation type="submission" date="2023-10" db="EMBL/GenBank/DDBJ databases">
        <authorList>
            <person name="Maclean D."/>
            <person name="Macfadyen A."/>
        </authorList>
    </citation>
    <scope>NUCLEOTIDE SEQUENCE [LARGE SCALE GENOMIC DNA]</scope>
</reference>
<evidence type="ECO:0000313" key="21">
    <source>
        <dbReference type="EMBL" id="CAK0778188.1"/>
    </source>
</evidence>
<dbReference type="Proteomes" id="UP001314263">
    <property type="component" value="Unassembled WGS sequence"/>
</dbReference>
<dbReference type="PROSITE" id="PS00107">
    <property type="entry name" value="PROTEIN_KINASE_ATP"/>
    <property type="match status" value="1"/>
</dbReference>
<evidence type="ECO:0000256" key="3">
    <source>
        <dbReference type="ARBA" id="ARBA00012428"/>
    </source>
</evidence>
<dbReference type="GO" id="GO:0004691">
    <property type="term" value="F:cAMP-dependent protein kinase activity"/>
    <property type="evidence" value="ECO:0007669"/>
    <property type="project" value="TreeGrafter"/>
</dbReference>
<evidence type="ECO:0000256" key="10">
    <source>
        <dbReference type="ARBA" id="ARBA00022777"/>
    </source>
</evidence>
<feature type="domain" description="Cyclic nucleotide-binding" evidence="19">
    <location>
        <begin position="182"/>
        <end position="280"/>
    </location>
</feature>
<evidence type="ECO:0000256" key="8">
    <source>
        <dbReference type="ARBA" id="ARBA00022723"/>
    </source>
</evidence>
<evidence type="ECO:0000256" key="17">
    <source>
        <dbReference type="PROSITE-ProRule" id="PRU10141"/>
    </source>
</evidence>
<dbReference type="InterPro" id="IPR011009">
    <property type="entry name" value="Kinase-like_dom_sf"/>
</dbReference>
<evidence type="ECO:0000259" key="19">
    <source>
        <dbReference type="PROSITE" id="PS50042"/>
    </source>
</evidence>
<gene>
    <name evidence="21" type="ORF">CVIRNUC_004575</name>
</gene>
<dbReference type="AlphaFoldDB" id="A0AAV1I5P1"/>
<dbReference type="InterPro" id="IPR018490">
    <property type="entry name" value="cNMP-bd_dom_sf"/>
</dbReference>
<dbReference type="InterPro" id="IPR008271">
    <property type="entry name" value="Ser/Thr_kinase_AS"/>
</dbReference>
<keyword evidence="8" id="KW-0479">Metal-binding</keyword>
<sequence>MDYRMHGAEMERARLQAIIANESVGDPVMDDSDISTGDMDSPIWTERPWDESIWMSSPVRDHFLFADLDEDAMRGLAARSDMVTFEPGQIIVRQGDRASHDDVLYILKTGDVRILIESTGPETKTLTRSAPFVFGEVSLLFETRRTASVMAVTGVALLTVRRSLVRRLAPARTLRFLRMVPVLQGLSDNAVLSLSDSFTQERYTDGSSIIRAGQPGHTIYLLRHGWIQVRSRNGQELATLRRGQIFGHRTLVTRQLRSADCVAHGEVTVLVFDYDEFPRLDNPALRGLMDFDALMEVLKALNVVEHDRLISTDAVYDDVDRLYTAVGDVIVRRGQTLKNIFIVREGRISGADVKEAGGYRYFGSLKPSVCESDIIASESTMLLVHPSMTPSTQPSGALPTRKPRMDFSDLDLIRIVGVGNSGRVFAVTHRPTGMQYALKAMDKSKIKYKKQSQHIHNELQIISSVDHPFCTAFVQAYQDHGMLYILQEWMPGGELFHHMQREDVFSENAAKFYTACVVVALEYLHSRDILYRDLKPENLLMDRFGYIKLADFGFSKQMKPGQRTYTICGTPTYQAPEIINRVGTTAAADFWSLGVLIHEMLVGSTPFEEDQTPFGRVTGNRIVLPKHLSDQAQNLIKRLLIRNPHDRLGSYVGASVIINHAWFSGFDWTALRSRRMRAPIVPDLVNNADTSYFERFDGSTRREATGSTPQDSFDTEWDDWDWVEDSTTGKTLAYSTS</sequence>
<evidence type="ECO:0000256" key="15">
    <source>
        <dbReference type="ARBA" id="ARBA00047298"/>
    </source>
</evidence>
<keyword evidence="4" id="KW-0963">Cytoplasm</keyword>
<feature type="domain" description="Protein kinase" evidence="18">
    <location>
        <begin position="410"/>
        <end position="663"/>
    </location>
</feature>